<dbReference type="AlphaFoldDB" id="A0A7C8KQ91"/>
<accession>A0A7C8KQ91</accession>
<dbReference type="Gene3D" id="6.20.150.10">
    <property type="match status" value="1"/>
</dbReference>
<gene>
    <name evidence="1" type="ORF">F9U64_18955</name>
</gene>
<keyword evidence="2" id="KW-1185">Reference proteome</keyword>
<dbReference type="InterPro" id="IPR037026">
    <property type="entry name" value="Vgr_OB-fold_dom_sf"/>
</dbReference>
<sequence length="157" mass="17069">MLGGLLMIRVGIVRSIDEIRAVARVEFPDTSVVSAEYQILVRGSLKNKDYWLPSIEEEVLCVLTEQKQGFIIGALYSDGDTPPVQSRTKRHMKFEDGTTLDYDTSNSTLTIQAVGPINIKASGDINVQGDVVADGISLKYHTHDETSTVTSKPNGGG</sequence>
<reference evidence="1 2" key="1">
    <citation type="submission" date="2019-10" db="EMBL/GenBank/DDBJ databases">
        <title>Gracilibacillus sp. nov. isolated from rice seeds.</title>
        <authorList>
            <person name="He S."/>
        </authorList>
    </citation>
    <scope>NUCLEOTIDE SEQUENCE [LARGE SCALE GENOMIC DNA]</scope>
    <source>
        <strain evidence="1 2">TD8</strain>
    </source>
</reference>
<comment type="caution">
    <text evidence="1">The sequence shown here is derived from an EMBL/GenBank/DDBJ whole genome shotgun (WGS) entry which is preliminary data.</text>
</comment>
<evidence type="ECO:0000313" key="1">
    <source>
        <dbReference type="EMBL" id="KAB8126901.1"/>
    </source>
</evidence>
<evidence type="ECO:0000313" key="2">
    <source>
        <dbReference type="Proteomes" id="UP000480246"/>
    </source>
</evidence>
<dbReference type="NCBIfam" id="TIGR01644">
    <property type="entry name" value="phage_P2_V"/>
    <property type="match status" value="1"/>
</dbReference>
<dbReference type="InterPro" id="IPR013046">
    <property type="entry name" value="GpV/Gp45"/>
</dbReference>
<name>A0A7C8KQ91_9BACI</name>
<proteinExistence type="predicted"/>
<dbReference type="Gene3D" id="2.40.50.230">
    <property type="entry name" value="Gp5 N-terminal domain"/>
    <property type="match status" value="1"/>
</dbReference>
<dbReference type="EMBL" id="WEID01000099">
    <property type="protein sequence ID" value="KAB8126901.1"/>
    <property type="molecule type" value="Genomic_DNA"/>
</dbReference>
<protein>
    <submittedName>
        <fullName evidence="1">Phage baseplate assembly protein V</fullName>
    </submittedName>
</protein>
<dbReference type="Proteomes" id="UP000480246">
    <property type="component" value="Unassembled WGS sequence"/>
</dbReference>
<dbReference type="OrthoDB" id="4931325at2"/>
<organism evidence="1 2">
    <name type="scientific">Gracilibacillus oryzae</name>
    <dbReference type="NCBI Taxonomy" id="1672701"/>
    <lineage>
        <taxon>Bacteria</taxon>
        <taxon>Bacillati</taxon>
        <taxon>Bacillota</taxon>
        <taxon>Bacilli</taxon>
        <taxon>Bacillales</taxon>
        <taxon>Bacillaceae</taxon>
        <taxon>Gracilibacillus</taxon>
    </lineage>
</organism>